<reference evidence="2" key="1">
    <citation type="submission" date="2022-11" db="UniProtKB">
        <authorList>
            <consortium name="WormBaseParasite"/>
        </authorList>
    </citation>
    <scope>IDENTIFICATION</scope>
</reference>
<sequence>MPPNTSGSIRQALGRARSNAVKHTDRCKELFTAHPPPWNNDISLDMTGILDLMEKDVKNLDELWEKWEKFTDRIQNDDDHEKEEKLFNEWRDNDLYMDAMDLLVEYIAKAKKAIEISEASIDRVSSATTQKEESNLGDDLRETAKKNDVLDKKLGHDADSEDDTVSHVSLFT</sequence>
<evidence type="ECO:0000313" key="2">
    <source>
        <dbReference type="WBParaSite" id="ES5_v2.g29136.t1"/>
    </source>
</evidence>
<organism evidence="1 2">
    <name type="scientific">Panagrolaimus sp. ES5</name>
    <dbReference type="NCBI Taxonomy" id="591445"/>
    <lineage>
        <taxon>Eukaryota</taxon>
        <taxon>Metazoa</taxon>
        <taxon>Ecdysozoa</taxon>
        <taxon>Nematoda</taxon>
        <taxon>Chromadorea</taxon>
        <taxon>Rhabditida</taxon>
        <taxon>Tylenchina</taxon>
        <taxon>Panagrolaimomorpha</taxon>
        <taxon>Panagrolaimoidea</taxon>
        <taxon>Panagrolaimidae</taxon>
        <taxon>Panagrolaimus</taxon>
    </lineage>
</organism>
<accession>A0AC34GHM7</accession>
<dbReference type="Proteomes" id="UP000887579">
    <property type="component" value="Unplaced"/>
</dbReference>
<protein>
    <submittedName>
        <fullName evidence="2">Uncharacterized protein</fullName>
    </submittedName>
</protein>
<dbReference type="WBParaSite" id="ES5_v2.g29136.t1">
    <property type="protein sequence ID" value="ES5_v2.g29136.t1"/>
    <property type="gene ID" value="ES5_v2.g29136"/>
</dbReference>
<evidence type="ECO:0000313" key="1">
    <source>
        <dbReference type="Proteomes" id="UP000887579"/>
    </source>
</evidence>
<proteinExistence type="predicted"/>
<name>A0AC34GHM7_9BILA</name>